<sequence length="75" mass="9282">MKDHIKYINYHSLFLYNLWKAYRKNLITIQHKDIYDVSYYLVETKEVMCIEVEQKNDTNILSEKFTISFYDKLDY</sequence>
<proteinExistence type="predicted"/>
<evidence type="ECO:0000313" key="3">
    <source>
        <dbReference type="Proteomes" id="UP000013858"/>
    </source>
</evidence>
<keyword evidence="4" id="KW-1185">Reference proteome</keyword>
<dbReference type="Proteomes" id="UP000014197">
    <property type="component" value="Unassembled WGS sequence"/>
</dbReference>
<dbReference type="EMBL" id="ASVY01000002">
    <property type="protein sequence ID" value="EOT61765.1"/>
    <property type="molecule type" value="Genomic_DNA"/>
</dbReference>
<accession>R2SWG7</accession>
<dbReference type="AlphaFoldDB" id="R2SWG7"/>
<dbReference type="STRING" id="155618.RV06_GL000581"/>
<evidence type="ECO:0000313" key="1">
    <source>
        <dbReference type="EMBL" id="EOH92399.1"/>
    </source>
</evidence>
<dbReference type="EMBL" id="AJAR01000030">
    <property type="protein sequence ID" value="EOH92399.1"/>
    <property type="molecule type" value="Genomic_DNA"/>
</dbReference>
<reference evidence="1 3" key="1">
    <citation type="submission" date="2013-02" db="EMBL/GenBank/DDBJ databases">
        <title>The Genome Sequence of Enterococcus haemoperoxidus BAA-382.</title>
        <authorList>
            <consortium name="The Broad Institute Genome Sequencing Platform"/>
            <consortium name="The Broad Institute Genome Sequencing Center for Infectious Disease"/>
            <person name="Earl A.M."/>
            <person name="Gilmore M.S."/>
            <person name="Lebreton F."/>
            <person name="Walker B."/>
            <person name="Young S.K."/>
            <person name="Zeng Q."/>
            <person name="Gargeya S."/>
            <person name="Fitzgerald M."/>
            <person name="Haas B."/>
            <person name="Abouelleil A."/>
            <person name="Alvarado L."/>
            <person name="Arachchi H.M."/>
            <person name="Berlin A.M."/>
            <person name="Chapman S.B."/>
            <person name="Dewar J."/>
            <person name="Goldberg J."/>
            <person name="Griggs A."/>
            <person name="Gujja S."/>
            <person name="Hansen M."/>
            <person name="Howarth C."/>
            <person name="Imamovic A."/>
            <person name="Larimer J."/>
            <person name="McCowan C."/>
            <person name="Murphy C."/>
            <person name="Neiman D."/>
            <person name="Pearson M."/>
            <person name="Priest M."/>
            <person name="Roberts A."/>
            <person name="Saif S."/>
            <person name="Shea T."/>
            <person name="Sisk P."/>
            <person name="Sykes S."/>
            <person name="Wortman J."/>
            <person name="Nusbaum C."/>
            <person name="Birren B."/>
        </authorList>
    </citation>
    <scope>NUCLEOTIDE SEQUENCE [LARGE SCALE GENOMIC DNA]</scope>
    <source>
        <strain evidence="1 3">ATCC BAA-382</strain>
    </source>
</reference>
<organism evidence="1 3">
    <name type="scientific">Enterococcus haemoperoxidus ATCC BAA-382</name>
    <dbReference type="NCBI Taxonomy" id="1158608"/>
    <lineage>
        <taxon>Bacteria</taxon>
        <taxon>Bacillati</taxon>
        <taxon>Bacillota</taxon>
        <taxon>Bacilli</taxon>
        <taxon>Lactobacillales</taxon>
        <taxon>Enterococcaceae</taxon>
        <taxon>Enterococcus</taxon>
    </lineage>
</organism>
<reference evidence="2 4" key="2">
    <citation type="submission" date="2013-03" db="EMBL/GenBank/DDBJ databases">
        <title>The Genome Sequence of Enterococcus haemoperoxidus BAA-382 (PacBio/Illumina hybrid assembly).</title>
        <authorList>
            <consortium name="The Broad Institute Genomics Platform"/>
            <consortium name="The Broad Institute Genome Sequencing Center for Infectious Disease"/>
            <person name="Earl A."/>
            <person name="Russ C."/>
            <person name="Gilmore M."/>
            <person name="Surin D."/>
            <person name="Walker B."/>
            <person name="Young S."/>
            <person name="Zeng Q."/>
            <person name="Gargeya S."/>
            <person name="Fitzgerald M."/>
            <person name="Haas B."/>
            <person name="Abouelleil A."/>
            <person name="Allen A.W."/>
            <person name="Alvarado L."/>
            <person name="Arachchi H.M."/>
            <person name="Berlin A.M."/>
            <person name="Chapman S.B."/>
            <person name="Gainer-Dewar J."/>
            <person name="Goldberg J."/>
            <person name="Griggs A."/>
            <person name="Gujja S."/>
            <person name="Hansen M."/>
            <person name="Howarth C."/>
            <person name="Imamovic A."/>
            <person name="Ireland A."/>
            <person name="Larimer J."/>
            <person name="McCowan C."/>
            <person name="Murphy C."/>
            <person name="Pearson M."/>
            <person name="Poon T.W."/>
            <person name="Priest M."/>
            <person name="Roberts A."/>
            <person name="Saif S."/>
            <person name="Shea T."/>
            <person name="Sisk P."/>
            <person name="Sykes S."/>
            <person name="Wortman J."/>
            <person name="Nusbaum C."/>
            <person name="Birren B."/>
        </authorList>
    </citation>
    <scope>NUCLEOTIDE SEQUENCE [LARGE SCALE GENOMIC DNA]</scope>
    <source>
        <strain evidence="2 4">ATCC BAA-382</strain>
    </source>
</reference>
<gene>
    <name evidence="2" type="ORF">I583_00747</name>
    <name evidence="1" type="ORF">UAW_03064</name>
</gene>
<comment type="caution">
    <text evidence="1">The sequence shown here is derived from an EMBL/GenBank/DDBJ whole genome shotgun (WGS) entry which is preliminary data.</text>
</comment>
<evidence type="ECO:0000313" key="2">
    <source>
        <dbReference type="EMBL" id="EOT61765.1"/>
    </source>
</evidence>
<evidence type="ECO:0000313" key="4">
    <source>
        <dbReference type="Proteomes" id="UP000014197"/>
    </source>
</evidence>
<protein>
    <submittedName>
        <fullName evidence="1">Uncharacterized protein</fullName>
    </submittedName>
</protein>
<dbReference type="Proteomes" id="UP000013858">
    <property type="component" value="Unassembled WGS sequence"/>
</dbReference>
<name>R2SWG7_9ENTE</name>